<dbReference type="EMBL" id="CM055092">
    <property type="protein sequence ID" value="KAJ7568809.1"/>
    <property type="molecule type" value="Genomic_DNA"/>
</dbReference>
<keyword evidence="2" id="KW-1185">Reference proteome</keyword>
<organism evidence="1 2">
    <name type="scientific">Diphasiastrum complanatum</name>
    <name type="common">Issler's clubmoss</name>
    <name type="synonym">Lycopodium complanatum</name>
    <dbReference type="NCBI Taxonomy" id="34168"/>
    <lineage>
        <taxon>Eukaryota</taxon>
        <taxon>Viridiplantae</taxon>
        <taxon>Streptophyta</taxon>
        <taxon>Embryophyta</taxon>
        <taxon>Tracheophyta</taxon>
        <taxon>Lycopodiopsida</taxon>
        <taxon>Lycopodiales</taxon>
        <taxon>Lycopodiaceae</taxon>
        <taxon>Lycopodioideae</taxon>
        <taxon>Diphasiastrum</taxon>
    </lineage>
</organism>
<evidence type="ECO:0000313" key="2">
    <source>
        <dbReference type="Proteomes" id="UP001162992"/>
    </source>
</evidence>
<evidence type="ECO:0000313" key="1">
    <source>
        <dbReference type="EMBL" id="KAJ7568809.1"/>
    </source>
</evidence>
<dbReference type="Proteomes" id="UP001162992">
    <property type="component" value="Chromosome 1"/>
</dbReference>
<sequence>MQLGRISMPITANHAPALKSFGVKLLNGGSGTPMDDVKDSKVIGYRECLKNHAASMGGHATDGCGEFMASGAQGTADALICAACECHRNFHRREVEAPSCDCEHISNYDNSGSIPVILPLRATPGPSSGMVVASTHAPVIVTSFSEIENREGAGYVSSPSAIRKRVRTKFSAEQKKRMLSIAEKLDWKIQKHEEAEVKQFCAEIGVSCRVLKVWMHNNRHTLREKTVREEILLI</sequence>
<reference evidence="2" key="1">
    <citation type="journal article" date="2024" name="Proc. Natl. Acad. Sci. U.S.A.">
        <title>Extraordinary preservation of gene collinearity over three hundred million years revealed in homosporous lycophytes.</title>
        <authorList>
            <person name="Li C."/>
            <person name="Wickell D."/>
            <person name="Kuo L.Y."/>
            <person name="Chen X."/>
            <person name="Nie B."/>
            <person name="Liao X."/>
            <person name="Peng D."/>
            <person name="Ji J."/>
            <person name="Jenkins J."/>
            <person name="Williams M."/>
            <person name="Shu S."/>
            <person name="Plott C."/>
            <person name="Barry K."/>
            <person name="Rajasekar S."/>
            <person name="Grimwood J."/>
            <person name="Han X."/>
            <person name="Sun S."/>
            <person name="Hou Z."/>
            <person name="He W."/>
            <person name="Dai G."/>
            <person name="Sun C."/>
            <person name="Schmutz J."/>
            <person name="Leebens-Mack J.H."/>
            <person name="Li F.W."/>
            <person name="Wang L."/>
        </authorList>
    </citation>
    <scope>NUCLEOTIDE SEQUENCE [LARGE SCALE GENOMIC DNA]</scope>
    <source>
        <strain evidence="2">cv. PW_Plant_1</strain>
    </source>
</reference>
<protein>
    <submittedName>
        <fullName evidence="1">Uncharacterized protein</fullName>
    </submittedName>
</protein>
<gene>
    <name evidence="1" type="ORF">O6H91_01G049700</name>
</gene>
<comment type="caution">
    <text evidence="1">The sequence shown here is derived from an EMBL/GenBank/DDBJ whole genome shotgun (WGS) entry which is preliminary data.</text>
</comment>
<name>A0ACC2EQM6_DIPCM</name>
<accession>A0ACC2EQM6</accession>
<proteinExistence type="predicted"/>